<dbReference type="InterPro" id="IPR055290">
    <property type="entry name" value="At3g26010-like"/>
</dbReference>
<dbReference type="Gene3D" id="1.20.1280.50">
    <property type="match status" value="1"/>
</dbReference>
<dbReference type="SUPFAM" id="SSF81383">
    <property type="entry name" value="F-box domain"/>
    <property type="match status" value="1"/>
</dbReference>
<dbReference type="Proteomes" id="UP001154282">
    <property type="component" value="Unassembled WGS sequence"/>
</dbReference>
<dbReference type="PANTHER" id="PTHR35546:SF130">
    <property type="entry name" value="EXPRESSED PROTEIN"/>
    <property type="match status" value="1"/>
</dbReference>
<dbReference type="SMART" id="SM00256">
    <property type="entry name" value="FBOX"/>
    <property type="match status" value="1"/>
</dbReference>
<dbReference type="InterPro" id="IPR001810">
    <property type="entry name" value="F-box_dom"/>
</dbReference>
<keyword evidence="3" id="KW-1185">Reference proteome</keyword>
<dbReference type="PANTHER" id="PTHR35546">
    <property type="entry name" value="F-BOX PROTEIN INTERACTION DOMAIN PROTEIN-RELATED"/>
    <property type="match status" value="1"/>
</dbReference>
<sequence>MTESETENFSSNLHLPSSSICVPSAQRPIWPQGNPPPLNLFSKLANDLLIEILIRLPNPRSSCRCKAVCKLWRSLITDPSFSLRFISHHRSRYQPAAVFLPSHKPHSILSFLPMPDEARPDLRAFDCFKDLLLCGFADLFGELGRSYLVCNPFTKQWVALPLAPRKPKGGHYGSAKSANPWLNNLVVRGRPTDQQQQHYTPSVAFKGSRRWRKVACDLRVVKLKLSH</sequence>
<dbReference type="EMBL" id="CAMGYJ010000009">
    <property type="protein sequence ID" value="CAI0474709.1"/>
    <property type="molecule type" value="Genomic_DNA"/>
</dbReference>
<accession>A0AAV0PVE3</accession>
<dbReference type="AlphaFoldDB" id="A0AAV0PVE3"/>
<dbReference type="InterPro" id="IPR036047">
    <property type="entry name" value="F-box-like_dom_sf"/>
</dbReference>
<gene>
    <name evidence="2" type="ORF">LITE_LOCUS40165</name>
</gene>
<dbReference type="CDD" id="cd22157">
    <property type="entry name" value="F-box_AtFBW1-like"/>
    <property type="match status" value="1"/>
</dbReference>
<comment type="caution">
    <text evidence="2">The sequence shown here is derived from an EMBL/GenBank/DDBJ whole genome shotgun (WGS) entry which is preliminary data.</text>
</comment>
<feature type="domain" description="F-box" evidence="1">
    <location>
        <begin position="44"/>
        <end position="85"/>
    </location>
</feature>
<evidence type="ECO:0000313" key="3">
    <source>
        <dbReference type="Proteomes" id="UP001154282"/>
    </source>
</evidence>
<protein>
    <recommendedName>
        <fullName evidence="1">F-box domain-containing protein</fullName>
    </recommendedName>
</protein>
<evidence type="ECO:0000313" key="2">
    <source>
        <dbReference type="EMBL" id="CAI0474709.1"/>
    </source>
</evidence>
<dbReference type="Pfam" id="PF12937">
    <property type="entry name" value="F-box-like"/>
    <property type="match status" value="1"/>
</dbReference>
<organism evidence="2 3">
    <name type="scientific">Linum tenue</name>
    <dbReference type="NCBI Taxonomy" id="586396"/>
    <lineage>
        <taxon>Eukaryota</taxon>
        <taxon>Viridiplantae</taxon>
        <taxon>Streptophyta</taxon>
        <taxon>Embryophyta</taxon>
        <taxon>Tracheophyta</taxon>
        <taxon>Spermatophyta</taxon>
        <taxon>Magnoliopsida</taxon>
        <taxon>eudicotyledons</taxon>
        <taxon>Gunneridae</taxon>
        <taxon>Pentapetalae</taxon>
        <taxon>rosids</taxon>
        <taxon>fabids</taxon>
        <taxon>Malpighiales</taxon>
        <taxon>Linaceae</taxon>
        <taxon>Linum</taxon>
    </lineage>
</organism>
<proteinExistence type="predicted"/>
<name>A0AAV0PVE3_9ROSI</name>
<evidence type="ECO:0000259" key="1">
    <source>
        <dbReference type="SMART" id="SM00256"/>
    </source>
</evidence>
<reference evidence="2" key="1">
    <citation type="submission" date="2022-08" db="EMBL/GenBank/DDBJ databases">
        <authorList>
            <person name="Gutierrez-Valencia J."/>
        </authorList>
    </citation>
    <scope>NUCLEOTIDE SEQUENCE</scope>
</reference>